<feature type="domain" description="Wax synthase" evidence="10">
    <location>
        <begin position="354"/>
        <end position="445"/>
    </location>
</feature>
<dbReference type="GO" id="GO:0016020">
    <property type="term" value="C:membrane"/>
    <property type="evidence" value="ECO:0007669"/>
    <property type="project" value="UniProtKB-SubCell"/>
</dbReference>
<dbReference type="InterPro" id="IPR032805">
    <property type="entry name" value="Wax_synthase_dom"/>
</dbReference>
<evidence type="ECO:0000256" key="3">
    <source>
        <dbReference type="ARBA" id="ARBA00007282"/>
    </source>
</evidence>
<feature type="transmembrane region" description="Helical" evidence="9">
    <location>
        <begin position="270"/>
        <end position="292"/>
    </location>
</feature>
<evidence type="ECO:0000259" key="10">
    <source>
        <dbReference type="Pfam" id="PF13813"/>
    </source>
</evidence>
<feature type="compositionally biased region" description="Basic and acidic residues" evidence="8">
    <location>
        <begin position="146"/>
        <end position="159"/>
    </location>
</feature>
<evidence type="ECO:0000256" key="2">
    <source>
        <dbReference type="ARBA" id="ARBA00005179"/>
    </source>
</evidence>
<accession>A0A4P9ZVP3</accession>
<feature type="transmembrane region" description="Helical" evidence="9">
    <location>
        <begin position="407"/>
        <end position="429"/>
    </location>
</feature>
<evidence type="ECO:0000256" key="9">
    <source>
        <dbReference type="SAM" id="Phobius"/>
    </source>
</evidence>
<comment type="pathway">
    <text evidence="2">Secondary metabolite biosynthesis.</text>
</comment>
<sequence>MTLGFSDEGTLEPGPFTKVHMSSLVDLTAWRVSVPDWTSLLGVKVGLCLHYYLLRALPVANPWRKRLGVTLQLGILALPVLCNSEDSILVQGVTTVLAFYLSMKLAEACLVYDYYQVGFPSTRKDPVSLEPVKPCGVDKAKVKVPVKAEGKGKDKDHGQDGPGPRSLREYWIRLGRVHPSPTTSRRFPFLTDDFDPTRPPSTAVTGTNTSTDEYYDIATGTVVTPAQLTQLETPADTDPIPWNVRLRPRADWRNDPAAWVGQRLGLTGCLYSIGQGMVYGSAATLLVLLPIAHPDLATMERSRLRYQGNRFPAWPTAAWCWEGYAAAYLFYWGMNAWFYLAYSSAAWLLQFPTPVIFDQPFLATSPRDFWSRRWNLLFKDTFHIVVFKPVQRRVGGTRGIAGPQAPVVQFSAALAVFLFSGLLHEYILIAVCGRSAGEEMLFFVLHGLLTCGQVGLQQVIPPLLAGVLPAPAYRRLAYWTHTLGQTAVARLMLILVNNALLLWTAPLFLYPYLRDGFHLFLSPIRF</sequence>
<organism evidence="11 12">
    <name type="scientific">Dimargaris cristalligena</name>
    <dbReference type="NCBI Taxonomy" id="215637"/>
    <lineage>
        <taxon>Eukaryota</taxon>
        <taxon>Fungi</taxon>
        <taxon>Fungi incertae sedis</taxon>
        <taxon>Zoopagomycota</taxon>
        <taxon>Kickxellomycotina</taxon>
        <taxon>Dimargaritomycetes</taxon>
        <taxon>Dimargaritales</taxon>
        <taxon>Dimargaritaceae</taxon>
        <taxon>Dimargaris</taxon>
    </lineage>
</organism>
<dbReference type="STRING" id="215637.A0A4P9ZVP3"/>
<protein>
    <recommendedName>
        <fullName evidence="10">Wax synthase domain-containing protein</fullName>
    </recommendedName>
</protein>
<keyword evidence="5 9" id="KW-0812">Transmembrane</keyword>
<dbReference type="GO" id="GO:0006629">
    <property type="term" value="P:lipid metabolic process"/>
    <property type="evidence" value="ECO:0007669"/>
    <property type="project" value="InterPro"/>
</dbReference>
<reference evidence="12" key="1">
    <citation type="journal article" date="2018" name="Nat. Microbiol.">
        <title>Leveraging single-cell genomics to expand the fungal tree of life.</title>
        <authorList>
            <person name="Ahrendt S.R."/>
            <person name="Quandt C.A."/>
            <person name="Ciobanu D."/>
            <person name="Clum A."/>
            <person name="Salamov A."/>
            <person name="Andreopoulos B."/>
            <person name="Cheng J.F."/>
            <person name="Woyke T."/>
            <person name="Pelin A."/>
            <person name="Henrissat B."/>
            <person name="Reynolds N.K."/>
            <person name="Benny G.L."/>
            <person name="Smith M.E."/>
            <person name="James T.Y."/>
            <person name="Grigoriev I.V."/>
        </authorList>
    </citation>
    <scope>NUCLEOTIDE SEQUENCE [LARGE SCALE GENOMIC DNA]</scope>
    <source>
        <strain evidence="12">RSA 468</strain>
    </source>
</reference>
<feature type="region of interest" description="Disordered" evidence="8">
    <location>
        <begin position="185"/>
        <end position="209"/>
    </location>
</feature>
<evidence type="ECO:0000256" key="8">
    <source>
        <dbReference type="SAM" id="MobiDB-lite"/>
    </source>
</evidence>
<feature type="transmembrane region" description="Helical" evidence="9">
    <location>
        <begin position="491"/>
        <end position="513"/>
    </location>
</feature>
<dbReference type="PANTHER" id="PTHR31595">
    <property type="entry name" value="LONG-CHAIN-ALCOHOL O-FATTY-ACYLTRANSFERASE 3-RELATED"/>
    <property type="match status" value="1"/>
</dbReference>
<dbReference type="InterPro" id="IPR044851">
    <property type="entry name" value="Wax_synthase"/>
</dbReference>
<dbReference type="Proteomes" id="UP000268162">
    <property type="component" value="Unassembled WGS sequence"/>
</dbReference>
<feature type="compositionally biased region" description="Polar residues" evidence="8">
    <location>
        <begin position="200"/>
        <end position="209"/>
    </location>
</feature>
<dbReference type="AlphaFoldDB" id="A0A4P9ZVP3"/>
<evidence type="ECO:0000256" key="5">
    <source>
        <dbReference type="ARBA" id="ARBA00022692"/>
    </source>
</evidence>
<keyword evidence="6 9" id="KW-1133">Transmembrane helix</keyword>
<dbReference type="GO" id="GO:0008374">
    <property type="term" value="F:O-acyltransferase activity"/>
    <property type="evidence" value="ECO:0007669"/>
    <property type="project" value="InterPro"/>
</dbReference>
<comment type="similarity">
    <text evidence="3">Belongs to the wax synthase family.</text>
</comment>
<gene>
    <name evidence="11" type="ORF">BJ085DRAFT_28254</name>
</gene>
<dbReference type="EMBL" id="ML002507">
    <property type="protein sequence ID" value="RKP37348.1"/>
    <property type="molecule type" value="Genomic_DNA"/>
</dbReference>
<keyword evidence="7 9" id="KW-0472">Membrane</keyword>
<keyword evidence="4" id="KW-0808">Transferase</keyword>
<comment type="subcellular location">
    <subcellularLocation>
        <location evidence="1">Membrane</location>
        <topology evidence="1">Multi-pass membrane protein</topology>
    </subcellularLocation>
</comment>
<evidence type="ECO:0000256" key="6">
    <source>
        <dbReference type="ARBA" id="ARBA00022989"/>
    </source>
</evidence>
<feature type="transmembrane region" description="Helical" evidence="9">
    <location>
        <begin position="337"/>
        <end position="357"/>
    </location>
</feature>
<dbReference type="PANTHER" id="PTHR31595:SF57">
    <property type="entry name" value="OS04G0481900 PROTEIN"/>
    <property type="match status" value="1"/>
</dbReference>
<evidence type="ECO:0000256" key="7">
    <source>
        <dbReference type="ARBA" id="ARBA00023136"/>
    </source>
</evidence>
<dbReference type="Pfam" id="PF13813">
    <property type="entry name" value="MBOAT_2"/>
    <property type="match status" value="1"/>
</dbReference>
<evidence type="ECO:0000313" key="12">
    <source>
        <dbReference type="Proteomes" id="UP000268162"/>
    </source>
</evidence>
<evidence type="ECO:0000256" key="1">
    <source>
        <dbReference type="ARBA" id="ARBA00004141"/>
    </source>
</evidence>
<feature type="region of interest" description="Disordered" evidence="8">
    <location>
        <begin position="146"/>
        <end position="165"/>
    </location>
</feature>
<evidence type="ECO:0000313" key="11">
    <source>
        <dbReference type="EMBL" id="RKP37348.1"/>
    </source>
</evidence>
<evidence type="ECO:0000256" key="4">
    <source>
        <dbReference type="ARBA" id="ARBA00022679"/>
    </source>
</evidence>
<proteinExistence type="inferred from homology"/>
<name>A0A4P9ZVP3_9FUNG</name>
<keyword evidence="12" id="KW-1185">Reference proteome</keyword>